<keyword evidence="3" id="KW-0238">DNA-binding</keyword>
<keyword evidence="2" id="KW-0235">DNA replication</keyword>
<keyword evidence="4" id="KW-0539">Nucleus</keyword>
<dbReference type="GO" id="GO:0031390">
    <property type="term" value="C:Ctf18 RFC-like complex"/>
    <property type="evidence" value="ECO:0007669"/>
    <property type="project" value="InterPro"/>
</dbReference>
<feature type="non-terminal residue" evidence="8">
    <location>
        <position position="1"/>
    </location>
</feature>
<keyword evidence="5" id="KW-0131">Cell cycle</keyword>
<dbReference type="EMBL" id="PKSL01000036">
    <property type="protein sequence ID" value="POW11775.1"/>
    <property type="molecule type" value="Genomic_DNA"/>
</dbReference>
<reference evidence="8" key="1">
    <citation type="submission" date="2017-12" db="EMBL/GenBank/DDBJ databases">
        <title>Gene loss provides genomic basis for host adaptation in cereal stripe rust fungi.</title>
        <authorList>
            <person name="Xia C."/>
        </authorList>
    </citation>
    <scope>NUCLEOTIDE SEQUENCE [LARGE SCALE GENOMIC DNA]</scope>
    <source>
        <strain evidence="8">93-210</strain>
    </source>
</reference>
<dbReference type="InterPro" id="IPR018607">
    <property type="entry name" value="Ctf8"/>
</dbReference>
<dbReference type="PANTHER" id="PTHR28605:SF1">
    <property type="entry name" value="CHROMOSOME TRANSMISSION FIDELITY FACTOR 8"/>
    <property type="match status" value="1"/>
</dbReference>
<accession>A0A2S4VQG3</accession>
<dbReference type="Proteomes" id="UP000239156">
    <property type="component" value="Unassembled WGS sequence"/>
</dbReference>
<evidence type="ECO:0000256" key="2">
    <source>
        <dbReference type="ARBA" id="ARBA00022705"/>
    </source>
</evidence>
<protein>
    <submittedName>
        <fullName evidence="8">Uncharacterized protein</fullName>
    </submittedName>
</protein>
<dbReference type="GO" id="GO:0003677">
    <property type="term" value="F:DNA binding"/>
    <property type="evidence" value="ECO:0007669"/>
    <property type="project" value="UniProtKB-KW"/>
</dbReference>
<evidence type="ECO:0000256" key="3">
    <source>
        <dbReference type="ARBA" id="ARBA00023125"/>
    </source>
</evidence>
<evidence type="ECO:0000256" key="7">
    <source>
        <dbReference type="SAM" id="MobiDB-lite"/>
    </source>
</evidence>
<organism evidence="8 9">
    <name type="scientific">Puccinia striiformis</name>
    <dbReference type="NCBI Taxonomy" id="27350"/>
    <lineage>
        <taxon>Eukaryota</taxon>
        <taxon>Fungi</taxon>
        <taxon>Dikarya</taxon>
        <taxon>Basidiomycota</taxon>
        <taxon>Pucciniomycotina</taxon>
        <taxon>Pucciniomycetes</taxon>
        <taxon>Pucciniales</taxon>
        <taxon>Pucciniaceae</taxon>
        <taxon>Puccinia</taxon>
    </lineage>
</organism>
<dbReference type="AlphaFoldDB" id="A0A2S4VQG3"/>
<feature type="region of interest" description="Disordered" evidence="7">
    <location>
        <begin position="123"/>
        <end position="142"/>
    </location>
</feature>
<dbReference type="VEuPathDB" id="FungiDB:PSTT_05022"/>
<comment type="caution">
    <text evidence="8">The sequence shown here is derived from an EMBL/GenBank/DDBJ whole genome shotgun (WGS) entry which is preliminary data.</text>
</comment>
<dbReference type="PANTHER" id="PTHR28605">
    <property type="entry name" value="CTF8, CHROMOSOME TRANSMISSION FIDELITY FACTOR 8 HOMOLOG (S. CEREVISIAE)"/>
    <property type="match status" value="1"/>
</dbReference>
<dbReference type="GO" id="GO:0007064">
    <property type="term" value="P:mitotic sister chromatid cohesion"/>
    <property type="evidence" value="ECO:0007669"/>
    <property type="project" value="InterPro"/>
</dbReference>
<comment type="subcellular location">
    <subcellularLocation>
        <location evidence="1">Nucleus</location>
    </subcellularLocation>
</comment>
<comment type="similarity">
    <text evidence="6">Belongs to the CTF8 family.</text>
</comment>
<sequence length="175" mass="19266">FKAGGARLAPARVPCACLKWGTRDKHSDHHTHSQHRSFRGRRAMKIPVTVTRKHQSTTVSIAKTAKGLVKSETIIVELQGVLESSSKDLESDDPQAALEGAEIGLLDMSNPEKPVLRIGNHELEGKSQKKYPGIDESENQAGGTKVTTNRFDIVDIIERKIIFSKRPQPIVAILN</sequence>
<evidence type="ECO:0000313" key="8">
    <source>
        <dbReference type="EMBL" id="POW11775.1"/>
    </source>
</evidence>
<evidence type="ECO:0000313" key="9">
    <source>
        <dbReference type="Proteomes" id="UP000239156"/>
    </source>
</evidence>
<evidence type="ECO:0000256" key="1">
    <source>
        <dbReference type="ARBA" id="ARBA00004123"/>
    </source>
</evidence>
<proteinExistence type="inferred from homology"/>
<name>A0A2S4VQG3_9BASI</name>
<keyword evidence="9" id="KW-1185">Reference proteome</keyword>
<dbReference type="GO" id="GO:0006260">
    <property type="term" value="P:DNA replication"/>
    <property type="evidence" value="ECO:0007669"/>
    <property type="project" value="UniProtKB-KW"/>
</dbReference>
<evidence type="ECO:0000256" key="4">
    <source>
        <dbReference type="ARBA" id="ARBA00023242"/>
    </source>
</evidence>
<evidence type="ECO:0000256" key="5">
    <source>
        <dbReference type="ARBA" id="ARBA00023306"/>
    </source>
</evidence>
<gene>
    <name evidence="8" type="ORF">PSTT_05022</name>
</gene>
<dbReference type="Pfam" id="PF09696">
    <property type="entry name" value="Ctf8"/>
    <property type="match status" value="1"/>
</dbReference>
<evidence type="ECO:0000256" key="6">
    <source>
        <dbReference type="ARBA" id="ARBA00038447"/>
    </source>
</evidence>